<proteinExistence type="predicted"/>
<accession>A0A0L7KTF6</accession>
<keyword evidence="8" id="KW-1185">Reference proteome</keyword>
<dbReference type="Gene3D" id="2.40.70.10">
    <property type="entry name" value="Acid Proteases"/>
    <property type="match status" value="1"/>
</dbReference>
<evidence type="ECO:0000256" key="3">
    <source>
        <dbReference type="ARBA" id="ARBA00022722"/>
    </source>
</evidence>
<feature type="region of interest" description="Disordered" evidence="5">
    <location>
        <begin position="249"/>
        <end position="274"/>
    </location>
</feature>
<keyword evidence="1" id="KW-0808">Transferase</keyword>
<name>A0A0L7KTF6_OPEBR</name>
<organism evidence="7 8">
    <name type="scientific">Operophtera brumata</name>
    <name type="common">Winter moth</name>
    <name type="synonym">Phalaena brumata</name>
    <dbReference type="NCBI Taxonomy" id="104452"/>
    <lineage>
        <taxon>Eukaryota</taxon>
        <taxon>Metazoa</taxon>
        <taxon>Ecdysozoa</taxon>
        <taxon>Arthropoda</taxon>
        <taxon>Hexapoda</taxon>
        <taxon>Insecta</taxon>
        <taxon>Pterygota</taxon>
        <taxon>Neoptera</taxon>
        <taxon>Endopterygota</taxon>
        <taxon>Lepidoptera</taxon>
        <taxon>Glossata</taxon>
        <taxon>Ditrysia</taxon>
        <taxon>Geometroidea</taxon>
        <taxon>Geometridae</taxon>
        <taxon>Larentiinae</taxon>
        <taxon>Operophtera</taxon>
    </lineage>
</organism>
<sequence>MPFGKLHEFELEDGRNWSSYVRLVRQLILLNEIKTELRVATLVTHVGARTYQLMCDLCAPNHPEDKTFDQLVVLVAGHLEPKRSEIAERHMFRQRRQEEGESISTFLQSLKHLATHCNFGATLEVDLRDQLVSGLRSEDMRSRLFAESSLDYKKAVELALALEAAERHAAEAVAGAALWATAGASGLGQGAAVAGLHRVAQGPPAATGPRGACWRCGKTRHAPNKCRYKSFVCDKCNVEGHLAVMCSKNRKDPPESRYQNFINKDSSSDSDSSDGLYKLVSVNSDSKDGPYNYTLSIENTKVLFEIDTGSRISAVSKSFYDKHLSYLPTTSDGNKFHSYTGEAIVTLGRVTVKVTCRDVTLPLPLFIVNNGGPPLLGRQWLRKLKLNSINVYHLSAEDDSEVDKLKLDFPDVFNVFKSGHDSCKTKVKLFVKDDMPMFCKARPLPLALRDPVEQELERLQREQVICEFVLTGGTKWQHGRLIGSFVNPPQRGVGTGQRYIFHFVEDNFPISHRDVAKETKMAT</sequence>
<dbReference type="SUPFAM" id="SSF57756">
    <property type="entry name" value="Retrovirus zinc finger-like domains"/>
    <property type="match status" value="1"/>
</dbReference>
<reference evidence="7 8" key="1">
    <citation type="journal article" date="2015" name="Genome Biol. Evol.">
        <title>The genome of winter moth (Operophtera brumata) provides a genomic perspective on sexual dimorphism and phenology.</title>
        <authorList>
            <person name="Derks M.F."/>
            <person name="Smit S."/>
            <person name="Salis L."/>
            <person name="Schijlen E."/>
            <person name="Bossers A."/>
            <person name="Mateman C."/>
            <person name="Pijl A.S."/>
            <person name="de Ridder D."/>
            <person name="Groenen M.A."/>
            <person name="Visser M.E."/>
            <person name="Megens H.J."/>
        </authorList>
    </citation>
    <scope>NUCLEOTIDE SEQUENCE [LARGE SCALE GENOMIC DNA]</scope>
    <source>
        <strain evidence="7">WM2013NL</strain>
        <tissue evidence="7">Head and thorax</tissue>
    </source>
</reference>
<feature type="domain" description="CCHC-type" evidence="6">
    <location>
        <begin position="232"/>
        <end position="248"/>
    </location>
</feature>
<keyword evidence="4" id="KW-0378">Hydrolase</keyword>
<keyword evidence="3" id="KW-0540">Nuclease</keyword>
<evidence type="ECO:0000313" key="8">
    <source>
        <dbReference type="Proteomes" id="UP000037510"/>
    </source>
</evidence>
<dbReference type="GO" id="GO:0003676">
    <property type="term" value="F:nucleic acid binding"/>
    <property type="evidence" value="ECO:0007669"/>
    <property type="project" value="InterPro"/>
</dbReference>
<dbReference type="SMART" id="SM00343">
    <property type="entry name" value="ZnF_C2HC"/>
    <property type="match status" value="2"/>
</dbReference>
<evidence type="ECO:0000256" key="4">
    <source>
        <dbReference type="ARBA" id="ARBA00022759"/>
    </source>
</evidence>
<dbReference type="SUPFAM" id="SSF50630">
    <property type="entry name" value="Acid proteases"/>
    <property type="match status" value="1"/>
</dbReference>
<evidence type="ECO:0000256" key="5">
    <source>
        <dbReference type="SAM" id="MobiDB-lite"/>
    </source>
</evidence>
<dbReference type="EMBL" id="JTDY01006045">
    <property type="protein sequence ID" value="KOB66341.1"/>
    <property type="molecule type" value="Genomic_DNA"/>
</dbReference>
<dbReference type="GO" id="GO:0004519">
    <property type="term" value="F:endonuclease activity"/>
    <property type="evidence" value="ECO:0007669"/>
    <property type="project" value="UniProtKB-KW"/>
</dbReference>
<dbReference type="PANTHER" id="PTHR37984">
    <property type="entry name" value="PROTEIN CBG26694"/>
    <property type="match status" value="1"/>
</dbReference>
<keyword evidence="2" id="KW-0548">Nucleotidyltransferase</keyword>
<dbReference type="InterPro" id="IPR036875">
    <property type="entry name" value="Znf_CCHC_sf"/>
</dbReference>
<dbReference type="AlphaFoldDB" id="A0A0L7KTF6"/>
<dbReference type="GO" id="GO:0008270">
    <property type="term" value="F:zinc ion binding"/>
    <property type="evidence" value="ECO:0007669"/>
    <property type="project" value="InterPro"/>
</dbReference>
<dbReference type="STRING" id="104452.A0A0L7KTF6"/>
<evidence type="ECO:0000256" key="1">
    <source>
        <dbReference type="ARBA" id="ARBA00022679"/>
    </source>
</evidence>
<dbReference type="GO" id="GO:0016779">
    <property type="term" value="F:nucleotidyltransferase activity"/>
    <property type="evidence" value="ECO:0007669"/>
    <property type="project" value="UniProtKB-KW"/>
</dbReference>
<evidence type="ECO:0000259" key="6">
    <source>
        <dbReference type="SMART" id="SM00343"/>
    </source>
</evidence>
<keyword evidence="4" id="KW-0255">Endonuclease</keyword>
<dbReference type="PANTHER" id="PTHR37984:SF5">
    <property type="entry name" value="PROTEIN NYNRIN-LIKE"/>
    <property type="match status" value="1"/>
</dbReference>
<comment type="caution">
    <text evidence="7">The sequence shown here is derived from an EMBL/GenBank/DDBJ whole genome shotgun (WGS) entry which is preliminary data.</text>
</comment>
<evidence type="ECO:0000256" key="2">
    <source>
        <dbReference type="ARBA" id="ARBA00022695"/>
    </source>
</evidence>
<protein>
    <submittedName>
        <fullName evidence="7">Polyprotein</fullName>
    </submittedName>
</protein>
<dbReference type="InterPro" id="IPR001878">
    <property type="entry name" value="Znf_CCHC"/>
</dbReference>
<feature type="domain" description="CCHC-type" evidence="6">
    <location>
        <begin position="212"/>
        <end position="228"/>
    </location>
</feature>
<gene>
    <name evidence="7" type="ORF">OBRU01_21325</name>
</gene>
<dbReference type="InterPro" id="IPR021109">
    <property type="entry name" value="Peptidase_aspartic_dom_sf"/>
</dbReference>
<dbReference type="Gene3D" id="4.10.60.10">
    <property type="entry name" value="Zinc finger, CCHC-type"/>
    <property type="match status" value="1"/>
</dbReference>
<dbReference type="InterPro" id="IPR050951">
    <property type="entry name" value="Retrovirus_Pol_polyprotein"/>
</dbReference>
<evidence type="ECO:0000313" key="7">
    <source>
        <dbReference type="EMBL" id="KOB66341.1"/>
    </source>
</evidence>
<dbReference type="Proteomes" id="UP000037510">
    <property type="component" value="Unassembled WGS sequence"/>
</dbReference>